<dbReference type="SUPFAM" id="SSF52402">
    <property type="entry name" value="Adenine nucleotide alpha hydrolases-like"/>
    <property type="match status" value="1"/>
</dbReference>
<feature type="compositionally biased region" description="Basic and acidic residues" evidence="1">
    <location>
        <begin position="12"/>
        <end position="22"/>
    </location>
</feature>
<dbReference type="EMBL" id="JASSZA010000001">
    <property type="protein sequence ID" value="KAK2121814.1"/>
    <property type="molecule type" value="Genomic_DNA"/>
</dbReference>
<sequence>MGTQLAAGRVSAPRDPRTRSGTREPLPLSRGGPDGTQARGRSFRRAKSADPASGLLVKLGSGRMQAARHVVCALSGGVDSAVAALLLKRRGDAAEAPPAPERMCPRKLVPDPRGLGQAASLPGSQVARRSSGGTPSSDLGSSPSTCLVGGVRDCSSDHSRAVARRSPPAPTPREKPAGRPGWGREGRGGFLTSLRRPHSPVRPRTLGGELGSPRPEA</sequence>
<keyword evidence="3" id="KW-1185">Reference proteome</keyword>
<evidence type="ECO:0000313" key="2">
    <source>
        <dbReference type="EMBL" id="KAK2121814.1"/>
    </source>
</evidence>
<accession>A0ABQ9WJI3</accession>
<feature type="compositionally biased region" description="Basic and acidic residues" evidence="1">
    <location>
        <begin position="172"/>
        <end position="187"/>
    </location>
</feature>
<evidence type="ECO:0008006" key="4">
    <source>
        <dbReference type="Google" id="ProtNLM"/>
    </source>
</evidence>
<organism evidence="2 3">
    <name type="scientific">Saguinus oedipus</name>
    <name type="common">Cotton-top tamarin</name>
    <name type="synonym">Oedipomidas oedipus</name>
    <dbReference type="NCBI Taxonomy" id="9490"/>
    <lineage>
        <taxon>Eukaryota</taxon>
        <taxon>Metazoa</taxon>
        <taxon>Chordata</taxon>
        <taxon>Craniata</taxon>
        <taxon>Vertebrata</taxon>
        <taxon>Euteleostomi</taxon>
        <taxon>Mammalia</taxon>
        <taxon>Eutheria</taxon>
        <taxon>Euarchontoglires</taxon>
        <taxon>Primates</taxon>
        <taxon>Haplorrhini</taxon>
        <taxon>Platyrrhini</taxon>
        <taxon>Cebidae</taxon>
        <taxon>Callitrichinae</taxon>
        <taxon>Saguinus</taxon>
    </lineage>
</organism>
<feature type="compositionally biased region" description="Polar residues" evidence="1">
    <location>
        <begin position="127"/>
        <end position="145"/>
    </location>
</feature>
<dbReference type="Pfam" id="PF03054">
    <property type="entry name" value="tRNA_Me_trans"/>
    <property type="match status" value="1"/>
</dbReference>
<name>A0ABQ9WJI3_SAGOE</name>
<gene>
    <name evidence="2" type="ORF">P7K49_003200</name>
</gene>
<protein>
    <recommendedName>
        <fullName evidence="4">Mitochondrial tRNA-specific 2-thiouridylase 1</fullName>
    </recommendedName>
</protein>
<dbReference type="InterPro" id="IPR014729">
    <property type="entry name" value="Rossmann-like_a/b/a_fold"/>
</dbReference>
<reference evidence="2 3" key="1">
    <citation type="submission" date="2023-05" db="EMBL/GenBank/DDBJ databases">
        <title>B98-5 Cell Line De Novo Hybrid Assembly: An Optical Mapping Approach.</title>
        <authorList>
            <person name="Kananen K."/>
            <person name="Auerbach J.A."/>
            <person name="Kautto E."/>
            <person name="Blachly J.S."/>
        </authorList>
    </citation>
    <scope>NUCLEOTIDE SEQUENCE [LARGE SCALE GENOMIC DNA]</scope>
    <source>
        <strain evidence="2">B95-8</strain>
        <tissue evidence="2">Cell line</tissue>
    </source>
</reference>
<proteinExistence type="predicted"/>
<feature type="region of interest" description="Disordered" evidence="1">
    <location>
        <begin position="1"/>
        <end position="52"/>
    </location>
</feature>
<evidence type="ECO:0000256" key="1">
    <source>
        <dbReference type="SAM" id="MobiDB-lite"/>
    </source>
</evidence>
<dbReference type="Proteomes" id="UP001266305">
    <property type="component" value="Unassembled WGS sequence"/>
</dbReference>
<comment type="caution">
    <text evidence="2">The sequence shown here is derived from an EMBL/GenBank/DDBJ whole genome shotgun (WGS) entry which is preliminary data.</text>
</comment>
<feature type="region of interest" description="Disordered" evidence="1">
    <location>
        <begin position="92"/>
        <end position="217"/>
    </location>
</feature>
<evidence type="ECO:0000313" key="3">
    <source>
        <dbReference type="Proteomes" id="UP001266305"/>
    </source>
</evidence>
<dbReference type="Gene3D" id="3.40.50.620">
    <property type="entry name" value="HUPs"/>
    <property type="match status" value="1"/>
</dbReference>